<gene>
    <name evidence="10" type="ORF">SAMN04487941_1433</name>
</gene>
<dbReference type="OrthoDB" id="9793390at2"/>
<keyword evidence="5 9" id="KW-0812">Transmembrane</keyword>
<dbReference type="InterPro" id="IPR002549">
    <property type="entry name" value="AI-2E-like"/>
</dbReference>
<feature type="transmembrane region" description="Helical" evidence="9">
    <location>
        <begin position="201"/>
        <end position="223"/>
    </location>
</feature>
<feature type="transmembrane region" description="Helical" evidence="9">
    <location>
        <begin position="264"/>
        <end position="280"/>
    </location>
</feature>
<dbReference type="PANTHER" id="PTHR21716:SF53">
    <property type="entry name" value="PERMEASE PERM-RELATED"/>
    <property type="match status" value="1"/>
</dbReference>
<evidence type="ECO:0000256" key="7">
    <source>
        <dbReference type="ARBA" id="ARBA00023136"/>
    </source>
</evidence>
<evidence type="ECO:0000313" key="10">
    <source>
        <dbReference type="EMBL" id="SFU54668.1"/>
    </source>
</evidence>
<organism evidence="10 11">
    <name type="scientific">Pontibacter akesuensis</name>
    <dbReference type="NCBI Taxonomy" id="388950"/>
    <lineage>
        <taxon>Bacteria</taxon>
        <taxon>Pseudomonadati</taxon>
        <taxon>Bacteroidota</taxon>
        <taxon>Cytophagia</taxon>
        <taxon>Cytophagales</taxon>
        <taxon>Hymenobacteraceae</taxon>
        <taxon>Pontibacter</taxon>
    </lineage>
</organism>
<reference evidence="11" key="1">
    <citation type="submission" date="2016-10" db="EMBL/GenBank/DDBJ databases">
        <authorList>
            <person name="Varghese N."/>
        </authorList>
    </citation>
    <scope>NUCLEOTIDE SEQUENCE [LARGE SCALE GENOMIC DNA]</scope>
    <source>
        <strain evidence="11">DSM 18820</strain>
    </source>
</reference>
<feature type="transmembrane region" description="Helical" evidence="9">
    <location>
        <begin position="60"/>
        <end position="81"/>
    </location>
</feature>
<dbReference type="Proteomes" id="UP000182491">
    <property type="component" value="Unassembled WGS sequence"/>
</dbReference>
<evidence type="ECO:0000256" key="3">
    <source>
        <dbReference type="ARBA" id="ARBA00022448"/>
    </source>
</evidence>
<keyword evidence="6 9" id="KW-1133">Transmembrane helix</keyword>
<feature type="transmembrane region" description="Helical" evidence="9">
    <location>
        <begin position="20"/>
        <end position="48"/>
    </location>
</feature>
<keyword evidence="11" id="KW-1185">Reference proteome</keyword>
<feature type="compositionally biased region" description="Basic and acidic residues" evidence="8">
    <location>
        <begin position="357"/>
        <end position="390"/>
    </location>
</feature>
<keyword evidence="7 9" id="KW-0472">Membrane</keyword>
<accession>A0A1I7H1V0</accession>
<feature type="transmembrane region" description="Helical" evidence="9">
    <location>
        <begin position="143"/>
        <end position="167"/>
    </location>
</feature>
<evidence type="ECO:0000256" key="9">
    <source>
        <dbReference type="SAM" id="Phobius"/>
    </source>
</evidence>
<comment type="subcellular location">
    <subcellularLocation>
        <location evidence="1">Cell membrane</location>
        <topology evidence="1">Multi-pass membrane protein</topology>
    </subcellularLocation>
</comment>
<name>A0A1I7H1V0_9BACT</name>
<keyword evidence="4" id="KW-1003">Cell membrane</keyword>
<dbReference type="EMBL" id="FPCA01000001">
    <property type="protein sequence ID" value="SFU54668.1"/>
    <property type="molecule type" value="Genomic_DNA"/>
</dbReference>
<dbReference type="Pfam" id="PF01594">
    <property type="entry name" value="AI-2E_transport"/>
    <property type="match status" value="1"/>
</dbReference>
<sequence length="390" mass="43499">MTNNLPLTVRRSIEVMGLFFLGWLIVLGKGILAPLLMAFFLSIMLLPIYRFFRSKNLPEAVSIGISLLVLVLLMAGIVWFFSYQISSLASDFPTIQKNVTNHLRTLSAWVEDISPLSTEEQTSFISEQSSRILSYAGNMLSGAALSITGIFVFIGLLPIYIFLLLFYKNLLLRFVFFWFSNDKHEKVEGAMREMETIIKSYLFGLLIQITYITILLGGILMIVGIKHAILIGVIFAFLNLIPYVGALLGNIIGVLITLASSSELWPIVTVLGVIAAVQFLDNNILMPRIVGSKVRINALASIVGVIVAGEIAGVIGMFLSLPIIAVLKIIFDRTESFKQWGILFGDERPSESPMEEPALREDSEHVERQLQRENEIEPTDHTDLDGDTRR</sequence>
<feature type="transmembrane region" description="Helical" evidence="9">
    <location>
        <begin position="300"/>
        <end position="331"/>
    </location>
</feature>
<keyword evidence="3" id="KW-0813">Transport</keyword>
<evidence type="ECO:0000313" key="11">
    <source>
        <dbReference type="Proteomes" id="UP000182491"/>
    </source>
</evidence>
<feature type="transmembrane region" description="Helical" evidence="9">
    <location>
        <begin position="229"/>
        <end position="252"/>
    </location>
</feature>
<comment type="similarity">
    <text evidence="2">Belongs to the autoinducer-2 exporter (AI-2E) (TC 2.A.86) family.</text>
</comment>
<dbReference type="GO" id="GO:0055085">
    <property type="term" value="P:transmembrane transport"/>
    <property type="evidence" value="ECO:0007669"/>
    <property type="project" value="TreeGrafter"/>
</dbReference>
<dbReference type="AlphaFoldDB" id="A0A1I7H1V0"/>
<proteinExistence type="inferred from homology"/>
<evidence type="ECO:0000256" key="8">
    <source>
        <dbReference type="SAM" id="MobiDB-lite"/>
    </source>
</evidence>
<evidence type="ECO:0000256" key="5">
    <source>
        <dbReference type="ARBA" id="ARBA00022692"/>
    </source>
</evidence>
<dbReference type="STRING" id="388950.GCA_001611675_00531"/>
<dbReference type="GO" id="GO:0005886">
    <property type="term" value="C:plasma membrane"/>
    <property type="evidence" value="ECO:0007669"/>
    <property type="project" value="UniProtKB-SubCell"/>
</dbReference>
<feature type="region of interest" description="Disordered" evidence="8">
    <location>
        <begin position="346"/>
        <end position="390"/>
    </location>
</feature>
<dbReference type="RefSeq" id="WP_068836729.1">
    <property type="nucleotide sequence ID" value="NZ_BMXC01000001.1"/>
</dbReference>
<dbReference type="PANTHER" id="PTHR21716">
    <property type="entry name" value="TRANSMEMBRANE PROTEIN"/>
    <property type="match status" value="1"/>
</dbReference>
<protein>
    <submittedName>
        <fullName evidence="10">Predicted PurR-regulated permease PerM</fullName>
    </submittedName>
</protein>
<evidence type="ECO:0000256" key="1">
    <source>
        <dbReference type="ARBA" id="ARBA00004651"/>
    </source>
</evidence>
<evidence type="ECO:0000256" key="2">
    <source>
        <dbReference type="ARBA" id="ARBA00009773"/>
    </source>
</evidence>
<evidence type="ECO:0000256" key="4">
    <source>
        <dbReference type="ARBA" id="ARBA00022475"/>
    </source>
</evidence>
<evidence type="ECO:0000256" key="6">
    <source>
        <dbReference type="ARBA" id="ARBA00022989"/>
    </source>
</evidence>